<dbReference type="GO" id="GO:0015628">
    <property type="term" value="P:protein secretion by the type II secretion system"/>
    <property type="evidence" value="ECO:0007669"/>
    <property type="project" value="TreeGrafter"/>
</dbReference>
<dbReference type="InterPro" id="IPR042094">
    <property type="entry name" value="T2SS_GspF_sf"/>
</dbReference>
<evidence type="ECO:0000313" key="12">
    <source>
        <dbReference type="EMBL" id="SUB34607.1"/>
    </source>
</evidence>
<name>A0A379B7N3_9PAST</name>
<dbReference type="PANTHER" id="PTHR30012:SF7">
    <property type="entry name" value="PROTEIN TRANSPORT PROTEIN HOFC HOMOLOG"/>
    <property type="match status" value="1"/>
</dbReference>
<evidence type="ECO:0000256" key="4">
    <source>
        <dbReference type="ARBA" id="ARBA00022475"/>
    </source>
</evidence>
<keyword evidence="4" id="KW-1003">Cell membrane</keyword>
<evidence type="ECO:0000256" key="9">
    <source>
        <dbReference type="RuleBase" id="RU003923"/>
    </source>
</evidence>
<dbReference type="AlphaFoldDB" id="A0A379B7N3"/>
<dbReference type="Proteomes" id="UP000254280">
    <property type="component" value="Unassembled WGS sequence"/>
</dbReference>
<dbReference type="Pfam" id="PF00482">
    <property type="entry name" value="T2SSF"/>
    <property type="match status" value="2"/>
</dbReference>
<comment type="subcellular location">
    <subcellularLocation>
        <location evidence="1 9">Cell inner membrane</location>
        <topology evidence="1 9">Multi-pass membrane protein</topology>
    </subcellularLocation>
</comment>
<dbReference type="GO" id="GO:0005886">
    <property type="term" value="C:plasma membrane"/>
    <property type="evidence" value="ECO:0007669"/>
    <property type="project" value="UniProtKB-SubCell"/>
</dbReference>
<feature type="transmembrane region" description="Helical" evidence="10">
    <location>
        <begin position="162"/>
        <end position="185"/>
    </location>
</feature>
<dbReference type="InterPro" id="IPR001992">
    <property type="entry name" value="T2SS_GspF/T4SS_PilC_CS"/>
</dbReference>
<keyword evidence="6 9" id="KW-0812">Transmembrane</keyword>
<evidence type="ECO:0000259" key="11">
    <source>
        <dbReference type="Pfam" id="PF00482"/>
    </source>
</evidence>
<evidence type="ECO:0000256" key="5">
    <source>
        <dbReference type="ARBA" id="ARBA00022519"/>
    </source>
</evidence>
<dbReference type="InterPro" id="IPR018076">
    <property type="entry name" value="T2SS_GspF_dom"/>
</dbReference>
<keyword evidence="5" id="KW-0997">Cell inner membrane</keyword>
<evidence type="ECO:0000256" key="10">
    <source>
        <dbReference type="SAM" id="Phobius"/>
    </source>
</evidence>
<keyword evidence="13" id="KW-1185">Reference proteome</keyword>
<feature type="transmembrane region" description="Helical" evidence="10">
    <location>
        <begin position="216"/>
        <end position="233"/>
    </location>
</feature>
<feature type="domain" description="Type II secretion system protein GspF" evidence="11">
    <location>
        <begin position="64"/>
        <end position="186"/>
    </location>
</feature>
<keyword evidence="8 10" id="KW-0472">Membrane</keyword>
<dbReference type="Gene3D" id="1.20.81.30">
    <property type="entry name" value="Type II secretion system (T2SS), domain F"/>
    <property type="match status" value="2"/>
</dbReference>
<accession>A0A379B7N3</accession>
<feature type="transmembrane region" description="Helical" evidence="10">
    <location>
        <begin position="379"/>
        <end position="399"/>
    </location>
</feature>
<evidence type="ECO:0000313" key="13">
    <source>
        <dbReference type="Proteomes" id="UP000254280"/>
    </source>
</evidence>
<protein>
    <submittedName>
        <fullName evidence="12">Protein transport protein HofC</fullName>
    </submittedName>
</protein>
<evidence type="ECO:0000256" key="2">
    <source>
        <dbReference type="ARBA" id="ARBA00005745"/>
    </source>
</evidence>
<dbReference type="EMBL" id="UGSS01000002">
    <property type="protein sequence ID" value="SUB34607.1"/>
    <property type="molecule type" value="Genomic_DNA"/>
</dbReference>
<comment type="similarity">
    <text evidence="2 9">Belongs to the GSP F family.</text>
</comment>
<proteinExistence type="inferred from homology"/>
<feature type="domain" description="Type II secretion system protein GspF" evidence="11">
    <location>
        <begin position="267"/>
        <end position="398"/>
    </location>
</feature>
<keyword evidence="3 9" id="KW-0813">Transport</keyword>
<reference evidence="12 13" key="1">
    <citation type="submission" date="2018-06" db="EMBL/GenBank/DDBJ databases">
        <authorList>
            <consortium name="Pathogen Informatics"/>
            <person name="Doyle S."/>
        </authorList>
    </citation>
    <scope>NUCLEOTIDE SEQUENCE [LARGE SCALE GENOMIC DNA]</scope>
    <source>
        <strain evidence="12 13">NCTC10699</strain>
    </source>
</reference>
<sequence>MANLKLFAWSGKNKLQQKQQGMIVARDKTEAQYRLFQRGLAHVKLQQHWQLSSKPKKAQLVDLFTQLSVLLNSAVPLKDSLQILWQNCAQPALYQWLGQLIADLESGLSFSQALERQGRYLNYQERQLILVGEMTGKLPLVCEQLAQHKTQTLALQRKIQKILLYPMLVLAISFILTVLLLMFIVPQFAAMYAENQASLPTFTAILLHISAGLQDYFWQLTLLLGLLSALLRYQFSHSPSWQRQKAKLMMRLPVICRVVQFSRLIRFCHSLSLMLSAGIALTQGLQSFLPQQKSWQASPASNGDILLMEWIKETLNGVNQGYPLSASVSSVWFPMPAQQMLKIGENSGKVALMLRHIADTYQQQLDHQVDLLAQLLEPLLMLIIGGLIGAIMLGMYLPIFNMGSLIQ</sequence>
<dbReference type="PROSITE" id="PS00874">
    <property type="entry name" value="T2SP_F"/>
    <property type="match status" value="1"/>
</dbReference>
<organism evidence="12 13">
    <name type="scientific">[Pasteurella] mairii</name>
    <dbReference type="NCBI Taxonomy" id="757"/>
    <lineage>
        <taxon>Bacteria</taxon>
        <taxon>Pseudomonadati</taxon>
        <taxon>Pseudomonadota</taxon>
        <taxon>Gammaproteobacteria</taxon>
        <taxon>Pasteurellales</taxon>
        <taxon>Pasteurellaceae</taxon>
    </lineage>
</organism>
<evidence type="ECO:0000256" key="1">
    <source>
        <dbReference type="ARBA" id="ARBA00004429"/>
    </source>
</evidence>
<gene>
    <name evidence="12" type="primary">hofC</name>
    <name evidence="12" type="ORF">NCTC10699_02278</name>
</gene>
<evidence type="ECO:0000256" key="7">
    <source>
        <dbReference type="ARBA" id="ARBA00022989"/>
    </source>
</evidence>
<dbReference type="PRINTS" id="PR00812">
    <property type="entry name" value="BCTERIALGSPF"/>
</dbReference>
<evidence type="ECO:0000256" key="3">
    <source>
        <dbReference type="ARBA" id="ARBA00022448"/>
    </source>
</evidence>
<dbReference type="PANTHER" id="PTHR30012">
    <property type="entry name" value="GENERAL SECRETION PATHWAY PROTEIN"/>
    <property type="match status" value="1"/>
</dbReference>
<dbReference type="InterPro" id="IPR003004">
    <property type="entry name" value="GspF/PilC"/>
</dbReference>
<keyword evidence="7 10" id="KW-1133">Transmembrane helix</keyword>
<evidence type="ECO:0000256" key="6">
    <source>
        <dbReference type="ARBA" id="ARBA00022692"/>
    </source>
</evidence>
<evidence type="ECO:0000256" key="8">
    <source>
        <dbReference type="ARBA" id="ARBA00023136"/>
    </source>
</evidence>
<feature type="transmembrane region" description="Helical" evidence="10">
    <location>
        <begin position="254"/>
        <end position="281"/>
    </location>
</feature>
<dbReference type="OrthoDB" id="9805682at2"/>